<dbReference type="Gene3D" id="1.10.287.110">
    <property type="entry name" value="DnaJ domain"/>
    <property type="match status" value="1"/>
</dbReference>
<evidence type="ECO:0000313" key="5">
    <source>
        <dbReference type="Proteomes" id="UP001597118"/>
    </source>
</evidence>
<evidence type="ECO:0000259" key="3">
    <source>
        <dbReference type="PROSITE" id="PS50076"/>
    </source>
</evidence>
<dbReference type="SUPFAM" id="SSF46565">
    <property type="entry name" value="Chaperone J-domain"/>
    <property type="match status" value="1"/>
</dbReference>
<proteinExistence type="predicted"/>
<name>A0ABW4ICM8_9SPHI</name>
<organism evidence="4 5">
    <name type="scientific">Pseudopedobacter beijingensis</name>
    <dbReference type="NCBI Taxonomy" id="1207056"/>
    <lineage>
        <taxon>Bacteria</taxon>
        <taxon>Pseudomonadati</taxon>
        <taxon>Bacteroidota</taxon>
        <taxon>Sphingobacteriia</taxon>
        <taxon>Sphingobacteriales</taxon>
        <taxon>Sphingobacteriaceae</taxon>
        <taxon>Pseudopedobacter</taxon>
    </lineage>
</organism>
<dbReference type="InterPro" id="IPR052763">
    <property type="entry name" value="DnaJ_C4"/>
</dbReference>
<gene>
    <name evidence="4" type="ORF">ACFSAH_08900</name>
</gene>
<accession>A0ABW4ICM8</accession>
<keyword evidence="2" id="KW-0472">Membrane</keyword>
<evidence type="ECO:0000256" key="1">
    <source>
        <dbReference type="SAM" id="MobiDB-lite"/>
    </source>
</evidence>
<dbReference type="CDD" id="cd06257">
    <property type="entry name" value="DnaJ"/>
    <property type="match status" value="1"/>
</dbReference>
<sequence>MKNYYQTLGLDPTCSNEEIKSAFKEYAKHYHPDKHQGNTFFADKFIEVKEAYDNLIDYQKRKVHDDFHNFNQTQQSNSNHHSQHQHTTTDHSQTRASKSQSAITEDNYCEWAFERVEGNDYYGALEEIGKGFEKFPKSSLLTYCEGKVQEAFGYYVRARKCYKKAFDGGIIEAKTDTIRIENLFTNAIGVATKHQMNGIFFCIVGIIITVIFKAFDNLFMGAMIGTIVNLVGGILLSRRMFNELPKSLVDSLGYYSCKTNLYALFLIACAMGSSGLTAYLIS</sequence>
<feature type="compositionally biased region" description="Low complexity" evidence="1">
    <location>
        <begin position="70"/>
        <end position="80"/>
    </location>
</feature>
<dbReference type="RefSeq" id="WP_379662370.1">
    <property type="nucleotide sequence ID" value="NZ_JBHUDG010000013.1"/>
</dbReference>
<feature type="transmembrane region" description="Helical" evidence="2">
    <location>
        <begin position="221"/>
        <end position="241"/>
    </location>
</feature>
<feature type="region of interest" description="Disordered" evidence="1">
    <location>
        <begin position="70"/>
        <end position="99"/>
    </location>
</feature>
<dbReference type="Proteomes" id="UP001597118">
    <property type="component" value="Unassembled WGS sequence"/>
</dbReference>
<feature type="domain" description="J" evidence="3">
    <location>
        <begin position="3"/>
        <end position="68"/>
    </location>
</feature>
<keyword evidence="2" id="KW-1133">Transmembrane helix</keyword>
<dbReference type="PANTHER" id="PTHR44825">
    <property type="match status" value="1"/>
</dbReference>
<feature type="transmembrane region" description="Helical" evidence="2">
    <location>
        <begin position="261"/>
        <end position="281"/>
    </location>
</feature>
<dbReference type="PROSITE" id="PS50076">
    <property type="entry name" value="DNAJ_2"/>
    <property type="match status" value="1"/>
</dbReference>
<comment type="caution">
    <text evidence="4">The sequence shown here is derived from an EMBL/GenBank/DDBJ whole genome shotgun (WGS) entry which is preliminary data.</text>
</comment>
<evidence type="ECO:0000256" key="2">
    <source>
        <dbReference type="SAM" id="Phobius"/>
    </source>
</evidence>
<dbReference type="PRINTS" id="PR00625">
    <property type="entry name" value="JDOMAIN"/>
</dbReference>
<protein>
    <submittedName>
        <fullName evidence="4">J domain-containing protein</fullName>
    </submittedName>
</protein>
<keyword evidence="5" id="KW-1185">Reference proteome</keyword>
<dbReference type="SMART" id="SM00271">
    <property type="entry name" value="DnaJ"/>
    <property type="match status" value="1"/>
</dbReference>
<dbReference type="PANTHER" id="PTHR44825:SF1">
    <property type="entry name" value="DNAJ HOMOLOG SUBFAMILY C MEMBER 4"/>
    <property type="match status" value="1"/>
</dbReference>
<dbReference type="InterPro" id="IPR036869">
    <property type="entry name" value="J_dom_sf"/>
</dbReference>
<dbReference type="EMBL" id="JBHUDG010000013">
    <property type="protein sequence ID" value="MFD1629993.1"/>
    <property type="molecule type" value="Genomic_DNA"/>
</dbReference>
<dbReference type="InterPro" id="IPR001623">
    <property type="entry name" value="DnaJ_domain"/>
</dbReference>
<evidence type="ECO:0000313" key="4">
    <source>
        <dbReference type="EMBL" id="MFD1629993.1"/>
    </source>
</evidence>
<feature type="transmembrane region" description="Helical" evidence="2">
    <location>
        <begin position="198"/>
        <end position="215"/>
    </location>
</feature>
<reference evidence="5" key="1">
    <citation type="journal article" date="2019" name="Int. J. Syst. Evol. Microbiol.">
        <title>The Global Catalogue of Microorganisms (GCM) 10K type strain sequencing project: providing services to taxonomists for standard genome sequencing and annotation.</title>
        <authorList>
            <consortium name="The Broad Institute Genomics Platform"/>
            <consortium name="The Broad Institute Genome Sequencing Center for Infectious Disease"/>
            <person name="Wu L."/>
            <person name="Ma J."/>
        </authorList>
    </citation>
    <scope>NUCLEOTIDE SEQUENCE [LARGE SCALE GENOMIC DNA]</scope>
    <source>
        <strain evidence="5">CCUG 53762</strain>
    </source>
</reference>
<dbReference type="Pfam" id="PF00226">
    <property type="entry name" value="DnaJ"/>
    <property type="match status" value="1"/>
</dbReference>
<keyword evidence="2" id="KW-0812">Transmembrane</keyword>